<feature type="compositionally biased region" description="Polar residues" evidence="1">
    <location>
        <begin position="1"/>
        <end position="13"/>
    </location>
</feature>
<evidence type="ECO:0000313" key="4">
    <source>
        <dbReference type="Proteomes" id="UP000027178"/>
    </source>
</evidence>
<evidence type="ECO:0000256" key="2">
    <source>
        <dbReference type="SAM" id="Phobius"/>
    </source>
</evidence>
<keyword evidence="2" id="KW-0812">Transmembrane</keyword>
<keyword evidence="4" id="KW-1185">Reference proteome</keyword>
<keyword evidence="2" id="KW-0472">Membrane</keyword>
<name>A0A066Z4J2_9ACTN</name>
<evidence type="ECO:0000256" key="1">
    <source>
        <dbReference type="SAM" id="MobiDB-lite"/>
    </source>
</evidence>
<feature type="compositionally biased region" description="Basic and acidic residues" evidence="1">
    <location>
        <begin position="15"/>
        <end position="26"/>
    </location>
</feature>
<keyword evidence="2" id="KW-1133">Transmembrane helix</keyword>
<evidence type="ECO:0000313" key="3">
    <source>
        <dbReference type="EMBL" id="KDN85090.1"/>
    </source>
</evidence>
<comment type="caution">
    <text evidence="3">The sequence shown here is derived from an EMBL/GenBank/DDBJ whole genome shotgun (WGS) entry which is preliminary data.</text>
</comment>
<dbReference type="HOGENOM" id="CLU_1466361_0_0_11"/>
<protein>
    <submittedName>
        <fullName evidence="3">Uncharacterized protein</fullName>
    </submittedName>
</protein>
<feature type="transmembrane region" description="Helical" evidence="2">
    <location>
        <begin position="86"/>
        <end position="104"/>
    </location>
</feature>
<accession>A0A066Z4J2</accession>
<gene>
    <name evidence="3" type="ORF">KCH_31890</name>
</gene>
<dbReference type="PATRIC" id="fig|1348663.4.peg.3063"/>
<feature type="region of interest" description="Disordered" evidence="1">
    <location>
        <begin position="1"/>
        <end position="27"/>
    </location>
</feature>
<feature type="transmembrane region" description="Helical" evidence="2">
    <location>
        <begin position="36"/>
        <end position="56"/>
    </location>
</feature>
<feature type="transmembrane region" description="Helical" evidence="2">
    <location>
        <begin position="139"/>
        <end position="155"/>
    </location>
</feature>
<sequence>MGGSAMSTSTTLGDTRPEWAQRQERERRHRRAKSRLRLPFAVAAACQAVLLLWWAAGYPAFTGGGPTGAPLYDAAVRALHPGGVTLAQTAAVAFALGHLVAALARFGVRGRWSGPVALALAALPPTGSLVVSLSPEVPFTAGALLLTAAGLRLLARRAGGRCTGAARRSGWTWRCCSRPSCCSP</sequence>
<organism evidence="3 4">
    <name type="scientific">Kitasatospora cheerisanensis KCTC 2395</name>
    <dbReference type="NCBI Taxonomy" id="1348663"/>
    <lineage>
        <taxon>Bacteria</taxon>
        <taxon>Bacillati</taxon>
        <taxon>Actinomycetota</taxon>
        <taxon>Actinomycetes</taxon>
        <taxon>Kitasatosporales</taxon>
        <taxon>Streptomycetaceae</taxon>
        <taxon>Kitasatospora</taxon>
    </lineage>
</organism>
<proteinExistence type="predicted"/>
<dbReference type="Proteomes" id="UP000027178">
    <property type="component" value="Unassembled WGS sequence"/>
</dbReference>
<reference evidence="3 4" key="1">
    <citation type="submission" date="2014-05" db="EMBL/GenBank/DDBJ databases">
        <title>Draft Genome Sequence of Kitasatospora cheerisanensis KCTC 2395.</title>
        <authorList>
            <person name="Nam D.H."/>
        </authorList>
    </citation>
    <scope>NUCLEOTIDE SEQUENCE [LARGE SCALE GENOMIC DNA]</scope>
    <source>
        <strain evidence="3 4">KCTC 2395</strain>
    </source>
</reference>
<dbReference type="AlphaFoldDB" id="A0A066Z4J2"/>
<dbReference type="EMBL" id="JNBY01000087">
    <property type="protein sequence ID" value="KDN85090.1"/>
    <property type="molecule type" value="Genomic_DNA"/>
</dbReference>
<feature type="transmembrane region" description="Helical" evidence="2">
    <location>
        <begin position="116"/>
        <end position="133"/>
    </location>
</feature>